<feature type="region of interest" description="Disordered" evidence="1">
    <location>
        <begin position="72"/>
        <end position="94"/>
    </location>
</feature>
<keyword evidence="3" id="KW-1185">Reference proteome</keyword>
<organism evidence="2 3">
    <name type="scientific">Gymnopus androsaceus JB14</name>
    <dbReference type="NCBI Taxonomy" id="1447944"/>
    <lineage>
        <taxon>Eukaryota</taxon>
        <taxon>Fungi</taxon>
        <taxon>Dikarya</taxon>
        <taxon>Basidiomycota</taxon>
        <taxon>Agaricomycotina</taxon>
        <taxon>Agaricomycetes</taxon>
        <taxon>Agaricomycetidae</taxon>
        <taxon>Agaricales</taxon>
        <taxon>Marasmiineae</taxon>
        <taxon>Omphalotaceae</taxon>
        <taxon>Gymnopus</taxon>
    </lineage>
</organism>
<dbReference type="AlphaFoldDB" id="A0A6A4HF73"/>
<sequence>MTPSPTPQSRSISTFTTSRIAARPRVIPLYATSIPRRVRRPLFIHQNLPSKPYIRVDIQPIRIEIPPINILSGSSSDEPESPLTPVEEQASAKGDRVLSQSRVIMIPRPRAVTIATAGWSQAALKEYRRIARQAVDTCLDHKVLWETLQASNLNQAREHFKVESLLPHFKPHQQHWGADLLLKEQHKSKRDNWMKFEARAARERKEQAK</sequence>
<name>A0A6A4HF73_9AGAR</name>
<evidence type="ECO:0000313" key="3">
    <source>
        <dbReference type="Proteomes" id="UP000799118"/>
    </source>
</evidence>
<dbReference type="Proteomes" id="UP000799118">
    <property type="component" value="Unassembled WGS sequence"/>
</dbReference>
<proteinExistence type="predicted"/>
<accession>A0A6A4HF73</accession>
<evidence type="ECO:0000256" key="1">
    <source>
        <dbReference type="SAM" id="MobiDB-lite"/>
    </source>
</evidence>
<reference evidence="2" key="1">
    <citation type="journal article" date="2019" name="Environ. Microbiol.">
        <title>Fungal ecological strategies reflected in gene transcription - a case study of two litter decomposers.</title>
        <authorList>
            <person name="Barbi F."/>
            <person name="Kohler A."/>
            <person name="Barry K."/>
            <person name="Baskaran P."/>
            <person name="Daum C."/>
            <person name="Fauchery L."/>
            <person name="Ihrmark K."/>
            <person name="Kuo A."/>
            <person name="LaButti K."/>
            <person name="Lipzen A."/>
            <person name="Morin E."/>
            <person name="Grigoriev I.V."/>
            <person name="Henrissat B."/>
            <person name="Lindahl B."/>
            <person name="Martin F."/>
        </authorList>
    </citation>
    <scope>NUCLEOTIDE SEQUENCE</scope>
    <source>
        <strain evidence="2">JB14</strain>
    </source>
</reference>
<dbReference type="EMBL" id="ML769502">
    <property type="protein sequence ID" value="KAE9397089.1"/>
    <property type="molecule type" value="Genomic_DNA"/>
</dbReference>
<gene>
    <name evidence="2" type="ORF">BT96DRAFT_996060</name>
</gene>
<evidence type="ECO:0000313" key="2">
    <source>
        <dbReference type="EMBL" id="KAE9397089.1"/>
    </source>
</evidence>
<protein>
    <submittedName>
        <fullName evidence="2">Uncharacterized protein</fullName>
    </submittedName>
</protein>
<dbReference type="OrthoDB" id="2957687at2759"/>